<dbReference type="Pfam" id="PF12146">
    <property type="entry name" value="Hydrolase_4"/>
    <property type="match status" value="1"/>
</dbReference>
<accession>B9M4S0</accession>
<keyword evidence="2" id="KW-0378">Hydrolase</keyword>
<name>B9M4S0_GEODF</name>
<keyword evidence="3" id="KW-1185">Reference proteome</keyword>
<dbReference type="AlphaFoldDB" id="B9M4S0"/>
<dbReference type="eggNOG" id="COG1073">
    <property type="taxonomic scope" value="Bacteria"/>
</dbReference>
<dbReference type="Gene3D" id="3.40.50.1820">
    <property type="entry name" value="alpha/beta hydrolase"/>
    <property type="match status" value="1"/>
</dbReference>
<evidence type="ECO:0000259" key="1">
    <source>
        <dbReference type="Pfam" id="PF12146"/>
    </source>
</evidence>
<gene>
    <name evidence="2" type="ordered locus">Geob_3261</name>
</gene>
<dbReference type="GO" id="GO:0016787">
    <property type="term" value="F:hydrolase activity"/>
    <property type="evidence" value="ECO:0007669"/>
    <property type="project" value="UniProtKB-KW"/>
</dbReference>
<evidence type="ECO:0000313" key="3">
    <source>
        <dbReference type="Proteomes" id="UP000007721"/>
    </source>
</evidence>
<evidence type="ECO:0000313" key="2">
    <source>
        <dbReference type="EMBL" id="ACM21604.1"/>
    </source>
</evidence>
<dbReference type="GO" id="GO:0016746">
    <property type="term" value="F:acyltransferase activity"/>
    <property type="evidence" value="ECO:0007669"/>
    <property type="project" value="UniProtKB-KW"/>
</dbReference>
<reference evidence="2 3" key="1">
    <citation type="submission" date="2009-01" db="EMBL/GenBank/DDBJ databases">
        <title>Complete sequence of Geobacter sp. FRC-32.</title>
        <authorList>
            <consortium name="US DOE Joint Genome Institute"/>
            <person name="Lucas S."/>
            <person name="Copeland A."/>
            <person name="Lapidus A."/>
            <person name="Glavina del Rio T."/>
            <person name="Dalin E."/>
            <person name="Tice H."/>
            <person name="Bruce D."/>
            <person name="Goodwin L."/>
            <person name="Pitluck S."/>
            <person name="Saunders E."/>
            <person name="Brettin T."/>
            <person name="Detter J.C."/>
            <person name="Han C."/>
            <person name="Larimer F."/>
            <person name="Land M."/>
            <person name="Hauser L."/>
            <person name="Kyrpides N."/>
            <person name="Ovchinnikova G."/>
            <person name="Kostka J."/>
            <person name="Richardson P."/>
        </authorList>
    </citation>
    <scope>NUCLEOTIDE SEQUENCE [LARGE SCALE GENOMIC DNA]</scope>
    <source>
        <strain evidence="3">DSM 22248 / JCM 15807 / FRC-32</strain>
    </source>
</reference>
<dbReference type="STRING" id="316067.Geob_3261"/>
<dbReference type="ESTHER" id="9delt-q0ylf6">
    <property type="family name" value="ABHD13-BEM46"/>
</dbReference>
<dbReference type="Proteomes" id="UP000007721">
    <property type="component" value="Chromosome"/>
</dbReference>
<feature type="domain" description="Serine aminopeptidase S33" evidence="1">
    <location>
        <begin position="66"/>
        <end position="174"/>
    </location>
</feature>
<dbReference type="PANTHER" id="PTHR12277:SF81">
    <property type="entry name" value="PROTEIN ABHD13"/>
    <property type="match status" value="1"/>
</dbReference>
<dbReference type="InterPro" id="IPR029058">
    <property type="entry name" value="AB_hydrolase_fold"/>
</dbReference>
<sequence length="288" mass="31914">MTKILLLVLLIALTVLCQGCVGRLFYYPDKETYDTPARHGLPFEEVTFASKDGTRLSGWFIPAVGKPKGTVIHFHGNAQNMTAHFGFVSWLPAEGFNLFVFDYRGYGKSAGRPNRQGVFEDSVAAISYIAARKDVDQNRLLILGQSLGGTNAIAAVGMNRFTGIRAVAIESTFASYREIVRDKIGEIPIVSLFKWPLSYLLVGNSHSADQVVDKIAPLPLLLIYGDEDPIIPYRHGKKLFEKAKEPKQFWTIKGGSHTEAFLEAGSPYRAKLVSFFLESLDGKLKIPK</sequence>
<dbReference type="EMBL" id="CP001390">
    <property type="protein sequence ID" value="ACM21604.1"/>
    <property type="molecule type" value="Genomic_DNA"/>
</dbReference>
<dbReference type="PANTHER" id="PTHR12277">
    <property type="entry name" value="ALPHA/BETA HYDROLASE DOMAIN-CONTAINING PROTEIN"/>
    <property type="match status" value="1"/>
</dbReference>
<dbReference type="KEGG" id="geo:Geob_3261"/>
<dbReference type="HOGENOM" id="CLU_029375_2_1_7"/>
<dbReference type="OrthoDB" id="9777090at2"/>
<dbReference type="InterPro" id="IPR022742">
    <property type="entry name" value="Hydrolase_4"/>
</dbReference>
<dbReference type="RefSeq" id="WP_012648332.1">
    <property type="nucleotide sequence ID" value="NC_011979.1"/>
</dbReference>
<keyword evidence="2" id="KW-0808">Transferase</keyword>
<dbReference type="MEROPS" id="S09.A36"/>
<organism evidence="2 3">
    <name type="scientific">Geotalea daltonii (strain DSM 22248 / JCM 15807 / FRC-32)</name>
    <name type="common">Geobacter daltonii</name>
    <dbReference type="NCBI Taxonomy" id="316067"/>
    <lineage>
        <taxon>Bacteria</taxon>
        <taxon>Pseudomonadati</taxon>
        <taxon>Thermodesulfobacteriota</taxon>
        <taxon>Desulfuromonadia</taxon>
        <taxon>Geobacterales</taxon>
        <taxon>Geobacteraceae</taxon>
        <taxon>Geotalea</taxon>
    </lineage>
</organism>
<keyword evidence="2" id="KW-0012">Acyltransferase</keyword>
<dbReference type="SUPFAM" id="SSF53474">
    <property type="entry name" value="alpha/beta-Hydrolases"/>
    <property type="match status" value="1"/>
</dbReference>
<proteinExistence type="predicted"/>
<protein>
    <submittedName>
        <fullName evidence="2">Hydrolase or acyltransferase, alpha/beta fold family</fullName>
    </submittedName>
</protein>